<protein>
    <submittedName>
        <fullName evidence="2">DUF3369 domain-containing protein</fullName>
    </submittedName>
</protein>
<reference evidence="2 3" key="1">
    <citation type="journal article" date="2011" name="Int. J. Syst. Evol. Microbiol.">
        <title>Zhongshania antarctica gen. nov., sp. nov. and Zhongshania guokunii sp. nov., gammaproteobacteria respectively isolated from coastal attached (fast) ice and surface seawater of the Antarctic.</title>
        <authorList>
            <person name="Li H.J."/>
            <person name="Zhang X.Y."/>
            <person name="Chen C.X."/>
            <person name="Zhang Y.J."/>
            <person name="Gao Z.M."/>
            <person name="Yu Y."/>
            <person name="Chen X.L."/>
            <person name="Chen B."/>
            <person name="Zhang Y.Z."/>
        </authorList>
    </citation>
    <scope>NUCLEOTIDE SEQUENCE [LARGE SCALE GENOMIC DNA]</scope>
    <source>
        <strain evidence="2 3">ZS6-22T</strain>
    </source>
</reference>
<comment type="caution">
    <text evidence="2">The sequence shown here is derived from an EMBL/GenBank/DDBJ whole genome shotgun (WGS) entry which is preliminary data.</text>
</comment>
<dbReference type="EMBL" id="JBFRYA010000010">
    <property type="protein sequence ID" value="MEX1669715.1"/>
    <property type="molecule type" value="Genomic_DNA"/>
</dbReference>
<evidence type="ECO:0000313" key="3">
    <source>
        <dbReference type="Proteomes" id="UP001557485"/>
    </source>
</evidence>
<keyword evidence="3" id="KW-1185">Reference proteome</keyword>
<evidence type="ECO:0000313" key="2">
    <source>
        <dbReference type="EMBL" id="MEX1669715.1"/>
    </source>
</evidence>
<dbReference type="InterPro" id="IPR021800">
    <property type="entry name" value="DUF3369"/>
</dbReference>
<accession>A0ABV3U7K4</accession>
<dbReference type="Pfam" id="PF11849">
    <property type="entry name" value="DUF3369"/>
    <property type="match status" value="1"/>
</dbReference>
<organism evidence="2 3">
    <name type="scientific">Zhongshania guokunii</name>
    <dbReference type="NCBI Taxonomy" id="641783"/>
    <lineage>
        <taxon>Bacteria</taxon>
        <taxon>Pseudomonadati</taxon>
        <taxon>Pseudomonadota</taxon>
        <taxon>Gammaproteobacteria</taxon>
        <taxon>Cellvibrionales</taxon>
        <taxon>Spongiibacteraceae</taxon>
        <taxon>Zhongshania</taxon>
    </lineage>
</organism>
<gene>
    <name evidence="2" type="ORF">AB4876_12415</name>
</gene>
<feature type="domain" description="DUF3369" evidence="1">
    <location>
        <begin position="13"/>
        <end position="96"/>
    </location>
</feature>
<proteinExistence type="predicted"/>
<dbReference type="RefSeq" id="WP_368382004.1">
    <property type="nucleotide sequence ID" value="NZ_JBFRYA010000010.1"/>
</dbReference>
<evidence type="ECO:0000259" key="1">
    <source>
        <dbReference type="Pfam" id="PF11849"/>
    </source>
</evidence>
<dbReference type="Proteomes" id="UP001557485">
    <property type="component" value="Unassembled WGS sequence"/>
</dbReference>
<name>A0ABV3U7K4_9GAMM</name>
<sequence length="171" mass="19189">MDAIAVLLEPERNEHQLLIAAAIGKNQNIEGQETGACLPPFVVSRIREALQQDDAPFGDGYFSASFSSRHGLRHLVNLSCNRNFNVADQKLIDLFCPMSQSPSTPSVRDEFTKTPDQWKLLLNISVNSAALKAHSLELYRRKEANPASFYFPVTNSNYPFKPRVHSKRITS</sequence>